<evidence type="ECO:0000313" key="2">
    <source>
        <dbReference type="EMBL" id="ADH29795.1"/>
    </source>
</evidence>
<organism evidence="2 3">
    <name type="scientific">human papillomavirus 119</name>
    <dbReference type="NCBI Taxonomy" id="765051"/>
    <lineage>
        <taxon>Viruses</taxon>
        <taxon>Monodnaviria</taxon>
        <taxon>Shotokuvirae</taxon>
        <taxon>Cossaviricota</taxon>
        <taxon>Papovaviricetes</taxon>
        <taxon>Zurhausenvirales</taxon>
        <taxon>Papillomaviridae</taxon>
        <taxon>Firstpapillomavirinae</taxon>
        <taxon>Gammapapillomavirus</taxon>
        <taxon>Gammapapillomavirus 8</taxon>
    </lineage>
</organism>
<sequence length="133" mass="15169">QDNGLCIIAIQLLCPLPASSGGQQNPPKNHTPSPLPPGTPRPHRRNADDLLKRPLPLQHPHNRRLVFEIGDEEKENEPLPYQKEEDVPPSTPLNDLLCQLLHKLEVDIDSLRDRVWEDFNVFKQKLGIRPSLF</sequence>
<feature type="compositionally biased region" description="Polar residues" evidence="1">
    <location>
        <begin position="20"/>
        <end position="31"/>
    </location>
</feature>
<dbReference type="EMBL" id="GQ845441">
    <property type="protein sequence ID" value="ADH29795.1"/>
    <property type="molecule type" value="Genomic_DNA"/>
</dbReference>
<evidence type="ECO:0000313" key="3">
    <source>
        <dbReference type="Proteomes" id="UP000101696"/>
    </source>
</evidence>
<feature type="region of interest" description="Disordered" evidence="1">
    <location>
        <begin position="17"/>
        <end position="90"/>
    </location>
</feature>
<reference evidence="2 3" key="1">
    <citation type="journal article" date="2010" name="Virology">
        <title>Classification of papillomaviruses (PVs) based on 189 PV types and proposal of taxonomic amendments.</title>
        <authorList>
            <person name="Bernard H.U."/>
            <person name="Burk R.D."/>
            <person name="Chen Z."/>
            <person name="van Doorslaer K."/>
            <person name="Hausen H."/>
            <person name="de Villiers E.M."/>
        </authorList>
    </citation>
    <scope>NUCLEOTIDE SEQUENCE [LARGE SCALE GENOMIC DNA]</scope>
    <source>
        <strain evidence="2">CL3647</strain>
    </source>
</reference>
<gene>
    <name evidence="2" type="primary">E4</name>
</gene>
<dbReference type="Proteomes" id="UP000101696">
    <property type="component" value="Genome"/>
</dbReference>
<proteinExistence type="predicted"/>
<accession>D7P163</accession>
<feature type="non-terminal residue" evidence="2">
    <location>
        <position position="1"/>
    </location>
</feature>
<protein>
    <submittedName>
        <fullName evidence="2">Uncharacterized protein E4</fullName>
    </submittedName>
</protein>
<name>D7P163_9PAPI</name>
<evidence type="ECO:0000256" key="1">
    <source>
        <dbReference type="SAM" id="MobiDB-lite"/>
    </source>
</evidence>